<feature type="coiled-coil region" evidence="1">
    <location>
        <begin position="206"/>
        <end position="233"/>
    </location>
</feature>
<dbReference type="InterPro" id="IPR038734">
    <property type="entry name" value="YhaN_AAA"/>
</dbReference>
<organism evidence="3 4">
    <name type="scientific">Rhodobacter flavimaris</name>
    <dbReference type="NCBI Taxonomy" id="2907145"/>
    <lineage>
        <taxon>Bacteria</taxon>
        <taxon>Pseudomonadati</taxon>
        <taxon>Pseudomonadota</taxon>
        <taxon>Alphaproteobacteria</taxon>
        <taxon>Rhodobacterales</taxon>
        <taxon>Rhodobacter group</taxon>
        <taxon>Rhodobacter</taxon>
    </lineage>
</organism>
<dbReference type="Gene3D" id="3.40.50.300">
    <property type="entry name" value="P-loop containing nucleotide triphosphate hydrolases"/>
    <property type="match status" value="2"/>
</dbReference>
<sequence length="1160" mass="128915">MRRLDLTRFGHFTDFTLDFGPRDEGKPDLHIIFGPNEAGKTTAFEGYLDLLFGIPSRSKYNFLHDYENMRVGGVLEIDSAPVELVRIKRNKGDLISPSGDALNPTHLQHALDGIDRDQYRAMFSLDDETIEAGGEDILASQGNLGELLFSAAAGLSDLGSVLETAHAEVDQFHKAKARKSELAEAKKALLDLQGKIRELDVPASMFRRLKDERDGAEKRLNQSKATRNELLQKHARIEAVIESLPLKRELDGVGADLTGVEAYPLHSPEALQEATGLKLKAVEAQTKLGEQTLRLDSSRKSQEELELDPAMIAIVEELSVLLDVPKSRAQTAEEDLPKRKIELEEISINLSNLAADLGLGSVEEGRIPEPKRDQLDAIASDHVDQIKLLASARDEERKARKRLEELLAEMPKTEPPKPSADIEALLRGLQPEALISRYEKASDDVSTAEKAFEKAFKNLRPWSAENVTLDQLELTEAEAKRIAETWSKHLEAHEAATKELKRAQEDHARLAARLDEFAKDAAATVDAEAKDSRAARDALWQEHFEQLSKQTAERFQTAMSEDDAYQEARLGFAERLARLRELQLDAAEAKGALTTRERDLEEIEAAGQLDAARIQALHESLGLPKTYDARDLPGWQTALVDTLDRRNDLEMKTKLRAEAVQDLGEAAQKISAALGLSEEALELQELTRRARDAITRTAKTQADAEARRRAISTAETQVNERTSEVNRLTEIVSALEKAWTQGAQSVPDALRNLDDFHWKRSSLAKLALKLTEHDQLERRIRAMQQDLQSFSEAIEALAVRVDDSHDFAPLVLAERLRRRLERAETAQKSFEALCSQIEMAEADVKATERDLAAVKSRTDDLARSFEGVCEIGSLDELIDALEISDKATALRKTSDELRKRILMRLGVADLEAAEALLADQDAIELKAQLDGLEAEIGNAEEDYATKVGDLRSARDALEKIGGDDAAARLEERRQILLVDIEDHAQIALRLRLGILAAEQALVAFREEHRSNMLADTEVAFRKLTAGAYQDLRTQADGQKEILLALRNRDGRSITVAEMSKGTRFQLYLALRLAGYRQYASGGTTLPFVADDIMETFDNKRTAAALSLLREIASQGQALYFTHHEHVVDLARDICGQDVTIHKLAHNGLKSLASTPLTDNS</sequence>
<feature type="coiled-coil region" evidence="1">
    <location>
        <begin position="915"/>
        <end position="942"/>
    </location>
</feature>
<keyword evidence="1" id="KW-0175">Coiled coil</keyword>
<feature type="domain" description="YhaN AAA" evidence="2">
    <location>
        <begin position="2"/>
        <end position="203"/>
    </location>
</feature>
<dbReference type="InterPro" id="IPR027417">
    <property type="entry name" value="P-loop_NTPase"/>
</dbReference>
<dbReference type="RefSeq" id="WP_233675630.1">
    <property type="nucleotide sequence ID" value="NZ_JAJUOS010000002.1"/>
</dbReference>
<dbReference type="PANTHER" id="PTHR41259:SF1">
    <property type="entry name" value="DOUBLE-STRAND BREAK REPAIR RAD50 ATPASE, PUTATIVE-RELATED"/>
    <property type="match status" value="1"/>
</dbReference>
<dbReference type="Pfam" id="PF13514">
    <property type="entry name" value="AAA_27"/>
    <property type="match status" value="1"/>
</dbReference>
<protein>
    <submittedName>
        <fullName evidence="3">AAA family ATPase</fullName>
    </submittedName>
</protein>
<accession>A0ABS8YVT0</accession>
<comment type="caution">
    <text evidence="3">The sequence shown here is derived from an EMBL/GenBank/DDBJ whole genome shotgun (WGS) entry which is preliminary data.</text>
</comment>
<evidence type="ECO:0000259" key="2">
    <source>
        <dbReference type="Pfam" id="PF13514"/>
    </source>
</evidence>
<dbReference type="SUPFAM" id="SSF52540">
    <property type="entry name" value="P-loop containing nucleoside triphosphate hydrolases"/>
    <property type="match status" value="1"/>
</dbReference>
<keyword evidence="4" id="KW-1185">Reference proteome</keyword>
<feature type="coiled-coil region" evidence="1">
    <location>
        <begin position="766"/>
        <end position="857"/>
    </location>
</feature>
<proteinExistence type="predicted"/>
<evidence type="ECO:0000313" key="3">
    <source>
        <dbReference type="EMBL" id="MCE5972617.1"/>
    </source>
</evidence>
<evidence type="ECO:0000256" key="1">
    <source>
        <dbReference type="SAM" id="Coils"/>
    </source>
</evidence>
<dbReference type="PANTHER" id="PTHR41259">
    <property type="entry name" value="DOUBLE-STRAND BREAK REPAIR RAD50 ATPASE, PUTATIVE-RELATED"/>
    <property type="match status" value="1"/>
</dbReference>
<name>A0ABS8YVT0_9RHOB</name>
<feature type="coiled-coil region" evidence="1">
    <location>
        <begin position="493"/>
        <end position="520"/>
    </location>
</feature>
<dbReference type="Proteomes" id="UP001521181">
    <property type="component" value="Unassembled WGS sequence"/>
</dbReference>
<gene>
    <name evidence="3" type="ORF">LZA78_03890</name>
</gene>
<evidence type="ECO:0000313" key="4">
    <source>
        <dbReference type="Proteomes" id="UP001521181"/>
    </source>
</evidence>
<dbReference type="EMBL" id="JAJUOS010000002">
    <property type="protein sequence ID" value="MCE5972617.1"/>
    <property type="molecule type" value="Genomic_DNA"/>
</dbReference>
<reference evidence="3 4" key="1">
    <citation type="submission" date="2021-12" db="EMBL/GenBank/DDBJ databases">
        <title>Sinirhodobacter sp. WL0062 is a bacterium isolated from seawater.</title>
        <authorList>
            <person name="Wang L."/>
            <person name="He W."/>
            <person name="Zhang D.-F."/>
        </authorList>
    </citation>
    <scope>NUCLEOTIDE SEQUENCE [LARGE SCALE GENOMIC DNA]</scope>
    <source>
        <strain evidence="3 4">WL0062</strain>
    </source>
</reference>